<organism evidence="2 3">
    <name type="scientific">Corallococcus carmarthensis</name>
    <dbReference type="NCBI Taxonomy" id="2316728"/>
    <lineage>
        <taxon>Bacteria</taxon>
        <taxon>Pseudomonadati</taxon>
        <taxon>Myxococcota</taxon>
        <taxon>Myxococcia</taxon>
        <taxon>Myxococcales</taxon>
        <taxon>Cystobacterineae</taxon>
        <taxon>Myxococcaceae</taxon>
        <taxon>Corallococcus</taxon>
    </lineage>
</organism>
<sequence length="122" mass="13726">MADRFLQHPFRFGAQGGVAVIDDADKHLRDKILAVLFTAPGERVNRPDFGVGLNRAVFDELNDLTIGALEFRISQSLRRDIGDEVLVDGVDVEASPEDGELLVKIAFRRRTDRKPRNLEVRL</sequence>
<feature type="domain" description="IraD/Gp25-like" evidence="1">
    <location>
        <begin position="24"/>
        <end position="112"/>
    </location>
</feature>
<keyword evidence="3" id="KW-1185">Reference proteome</keyword>
<dbReference type="RefSeq" id="WP_120603049.1">
    <property type="nucleotide sequence ID" value="NZ_JABFJX010000152.1"/>
</dbReference>
<name>A0A3A8KGS9_9BACT</name>
<dbReference type="AlphaFoldDB" id="A0A3A8KGS9"/>
<evidence type="ECO:0000313" key="2">
    <source>
        <dbReference type="EMBL" id="RKH03411.1"/>
    </source>
</evidence>
<protein>
    <recommendedName>
        <fullName evidence="1">IraD/Gp25-like domain-containing protein</fullName>
    </recommendedName>
</protein>
<reference evidence="3" key="1">
    <citation type="submission" date="2018-09" db="EMBL/GenBank/DDBJ databases">
        <authorList>
            <person name="Livingstone P.G."/>
            <person name="Whitworth D.E."/>
        </authorList>
    </citation>
    <scope>NUCLEOTIDE SEQUENCE [LARGE SCALE GENOMIC DNA]</scope>
    <source>
        <strain evidence="3">CA043D</strain>
    </source>
</reference>
<dbReference type="Proteomes" id="UP000268313">
    <property type="component" value="Unassembled WGS sequence"/>
</dbReference>
<dbReference type="SUPFAM" id="SSF160719">
    <property type="entry name" value="gpW/gp25-like"/>
    <property type="match status" value="1"/>
</dbReference>
<dbReference type="Pfam" id="PF04965">
    <property type="entry name" value="GPW_gp25"/>
    <property type="match status" value="1"/>
</dbReference>
<dbReference type="Gene3D" id="3.10.450.40">
    <property type="match status" value="1"/>
</dbReference>
<evidence type="ECO:0000259" key="1">
    <source>
        <dbReference type="Pfam" id="PF04965"/>
    </source>
</evidence>
<comment type="caution">
    <text evidence="2">The sequence shown here is derived from an EMBL/GenBank/DDBJ whole genome shotgun (WGS) entry which is preliminary data.</text>
</comment>
<accession>A0A3A8KGS9</accession>
<evidence type="ECO:0000313" key="3">
    <source>
        <dbReference type="Proteomes" id="UP000268313"/>
    </source>
</evidence>
<gene>
    <name evidence="2" type="ORF">D7X32_14035</name>
</gene>
<dbReference type="InterPro" id="IPR007048">
    <property type="entry name" value="IraD/Gp25-like"/>
</dbReference>
<dbReference type="EMBL" id="RAWE01000041">
    <property type="protein sequence ID" value="RKH03411.1"/>
    <property type="molecule type" value="Genomic_DNA"/>
</dbReference>
<proteinExistence type="predicted"/>
<dbReference type="OrthoDB" id="9802846at2"/>